<reference evidence="2 3" key="1">
    <citation type="journal article" date="2015" name="Proc. Natl. Acad. Sci. U.S.A.">
        <title>The resurrection genome of Boea hygrometrica: A blueprint for survival of dehydration.</title>
        <authorList>
            <person name="Xiao L."/>
            <person name="Yang G."/>
            <person name="Zhang L."/>
            <person name="Yang X."/>
            <person name="Zhao S."/>
            <person name="Ji Z."/>
            <person name="Zhou Q."/>
            <person name="Hu M."/>
            <person name="Wang Y."/>
            <person name="Chen M."/>
            <person name="Xu Y."/>
            <person name="Jin H."/>
            <person name="Xiao X."/>
            <person name="Hu G."/>
            <person name="Bao F."/>
            <person name="Hu Y."/>
            <person name="Wan P."/>
            <person name="Li L."/>
            <person name="Deng X."/>
            <person name="Kuang T."/>
            <person name="Xiang C."/>
            <person name="Zhu J.K."/>
            <person name="Oliver M.J."/>
            <person name="He Y."/>
        </authorList>
    </citation>
    <scope>NUCLEOTIDE SEQUENCE [LARGE SCALE GENOMIC DNA]</scope>
    <source>
        <strain evidence="3">cv. XS01</strain>
    </source>
</reference>
<sequence>MLLLFTEPYLLRLPVVDSSDKGESGSVGLLLLRRFIWILLSDVCLNLVVDLRHCGNPIVVIVAQRIEVRMSFGAGVVACVLFSGLPGFSTGRGFDPSGGLPGFSTGRGFDPSGGAPGVG</sequence>
<evidence type="ECO:0000256" key="1">
    <source>
        <dbReference type="SAM" id="MobiDB-lite"/>
    </source>
</evidence>
<dbReference type="EMBL" id="KQ999440">
    <property type="protein sequence ID" value="KZV41502.1"/>
    <property type="molecule type" value="Genomic_DNA"/>
</dbReference>
<organism evidence="2 3">
    <name type="scientific">Dorcoceras hygrometricum</name>
    <dbReference type="NCBI Taxonomy" id="472368"/>
    <lineage>
        <taxon>Eukaryota</taxon>
        <taxon>Viridiplantae</taxon>
        <taxon>Streptophyta</taxon>
        <taxon>Embryophyta</taxon>
        <taxon>Tracheophyta</taxon>
        <taxon>Spermatophyta</taxon>
        <taxon>Magnoliopsida</taxon>
        <taxon>eudicotyledons</taxon>
        <taxon>Gunneridae</taxon>
        <taxon>Pentapetalae</taxon>
        <taxon>asterids</taxon>
        <taxon>lamiids</taxon>
        <taxon>Lamiales</taxon>
        <taxon>Gesneriaceae</taxon>
        <taxon>Didymocarpoideae</taxon>
        <taxon>Trichosporeae</taxon>
        <taxon>Loxocarpinae</taxon>
        <taxon>Dorcoceras</taxon>
    </lineage>
</organism>
<gene>
    <name evidence="2" type="ORF">F511_34631</name>
</gene>
<dbReference type="Proteomes" id="UP000250235">
    <property type="component" value="Unassembled WGS sequence"/>
</dbReference>
<keyword evidence="3" id="KW-1185">Reference proteome</keyword>
<evidence type="ECO:0000313" key="2">
    <source>
        <dbReference type="EMBL" id="KZV41502.1"/>
    </source>
</evidence>
<name>A0A2Z7C3S6_9LAMI</name>
<accession>A0A2Z7C3S6</accession>
<protein>
    <submittedName>
        <fullName evidence="2">Uncharacterized protein</fullName>
    </submittedName>
</protein>
<feature type="region of interest" description="Disordered" evidence="1">
    <location>
        <begin position="99"/>
        <end position="119"/>
    </location>
</feature>
<evidence type="ECO:0000313" key="3">
    <source>
        <dbReference type="Proteomes" id="UP000250235"/>
    </source>
</evidence>
<dbReference type="AlphaFoldDB" id="A0A2Z7C3S6"/>
<proteinExistence type="predicted"/>